<protein>
    <submittedName>
        <fullName evidence="2">Endonuclease/exonuclease/phosphatase family protein</fullName>
    </submittedName>
</protein>
<feature type="domain" description="Endonuclease/exonuclease/phosphatase" evidence="1">
    <location>
        <begin position="27"/>
        <end position="266"/>
    </location>
</feature>
<evidence type="ECO:0000313" key="3">
    <source>
        <dbReference type="Proteomes" id="UP001595904"/>
    </source>
</evidence>
<keyword evidence="2" id="KW-0255">Endonuclease</keyword>
<name>A0ABV8T665_9GAMM</name>
<dbReference type="PANTHER" id="PTHR12121">
    <property type="entry name" value="CARBON CATABOLITE REPRESSOR PROTEIN 4"/>
    <property type="match status" value="1"/>
</dbReference>
<sequence>MNRRLLLRLALLMVIPAPVRVLPLRVMTFNVRLLTGNDGANKWDARRDLVAEMLRSEDPDVIGTQELFKQQGDDIVERLPEFVWFGVGRRGGDEDEHMGVFYRKDRLRVLASGNFWLSDTPDVVGSRTWGNLYPRMVTWARFERIADGARFTFYNTHFPYRDIDEPARVRCAELIRDRLAKLPAREQVILVGDFNTTSDSRAHSSLAASLTDAWIAAPKRSGPEGTFHGFTGKPEKRIDWILFRGVQPTSVKTVTTHRDGLYPSDHFPVVADLELSAR</sequence>
<dbReference type="InterPro" id="IPR036691">
    <property type="entry name" value="Endo/exonu/phosph_ase_sf"/>
</dbReference>
<dbReference type="Proteomes" id="UP001595904">
    <property type="component" value="Unassembled WGS sequence"/>
</dbReference>
<accession>A0ABV8T665</accession>
<organism evidence="2 3">
    <name type="scientific">Steroidobacter flavus</name>
    <dbReference type="NCBI Taxonomy" id="1842136"/>
    <lineage>
        <taxon>Bacteria</taxon>
        <taxon>Pseudomonadati</taxon>
        <taxon>Pseudomonadota</taxon>
        <taxon>Gammaproteobacteria</taxon>
        <taxon>Steroidobacterales</taxon>
        <taxon>Steroidobacteraceae</taxon>
        <taxon>Steroidobacter</taxon>
    </lineage>
</organism>
<reference evidence="3" key="1">
    <citation type="journal article" date="2019" name="Int. J. Syst. Evol. Microbiol.">
        <title>The Global Catalogue of Microorganisms (GCM) 10K type strain sequencing project: providing services to taxonomists for standard genome sequencing and annotation.</title>
        <authorList>
            <consortium name="The Broad Institute Genomics Platform"/>
            <consortium name="The Broad Institute Genome Sequencing Center for Infectious Disease"/>
            <person name="Wu L."/>
            <person name="Ma J."/>
        </authorList>
    </citation>
    <scope>NUCLEOTIDE SEQUENCE [LARGE SCALE GENOMIC DNA]</scope>
    <source>
        <strain evidence="3">CGMCC 1.10759</strain>
    </source>
</reference>
<dbReference type="Gene3D" id="3.60.10.10">
    <property type="entry name" value="Endonuclease/exonuclease/phosphatase"/>
    <property type="match status" value="1"/>
</dbReference>
<dbReference type="PANTHER" id="PTHR12121:SF36">
    <property type="entry name" value="ENDONUCLEASE_EXONUCLEASE_PHOSPHATASE DOMAIN-CONTAINING PROTEIN"/>
    <property type="match status" value="1"/>
</dbReference>
<dbReference type="GO" id="GO:0004519">
    <property type="term" value="F:endonuclease activity"/>
    <property type="evidence" value="ECO:0007669"/>
    <property type="project" value="UniProtKB-KW"/>
</dbReference>
<dbReference type="InterPro" id="IPR005135">
    <property type="entry name" value="Endo/exonuclease/phosphatase"/>
</dbReference>
<comment type="caution">
    <text evidence="2">The sequence shown here is derived from an EMBL/GenBank/DDBJ whole genome shotgun (WGS) entry which is preliminary data.</text>
</comment>
<dbReference type="Pfam" id="PF03372">
    <property type="entry name" value="Exo_endo_phos"/>
    <property type="match status" value="1"/>
</dbReference>
<dbReference type="RefSeq" id="WP_380605637.1">
    <property type="nucleotide sequence ID" value="NZ_JBHSDU010000015.1"/>
</dbReference>
<keyword evidence="2" id="KW-0378">Hydrolase</keyword>
<dbReference type="EMBL" id="JBHSDU010000015">
    <property type="protein sequence ID" value="MFC4314453.1"/>
    <property type="molecule type" value="Genomic_DNA"/>
</dbReference>
<dbReference type="SUPFAM" id="SSF56219">
    <property type="entry name" value="DNase I-like"/>
    <property type="match status" value="1"/>
</dbReference>
<keyword evidence="3" id="KW-1185">Reference proteome</keyword>
<proteinExistence type="predicted"/>
<evidence type="ECO:0000313" key="2">
    <source>
        <dbReference type="EMBL" id="MFC4314453.1"/>
    </source>
</evidence>
<evidence type="ECO:0000259" key="1">
    <source>
        <dbReference type="Pfam" id="PF03372"/>
    </source>
</evidence>
<gene>
    <name evidence="2" type="ORF">ACFPN2_35635</name>
</gene>
<keyword evidence="2" id="KW-0540">Nuclease</keyword>
<dbReference type="CDD" id="cd09083">
    <property type="entry name" value="EEP-1"/>
    <property type="match status" value="1"/>
</dbReference>
<dbReference type="InterPro" id="IPR050410">
    <property type="entry name" value="CCR4/nocturin_mRNA_transcr"/>
</dbReference>